<accession>A0A1S0TTU3</accession>
<protein>
    <submittedName>
        <fullName evidence="1">Uncharacterized protein</fullName>
    </submittedName>
</protein>
<dbReference type="InParanoid" id="A0A1S0TTU3"/>
<dbReference type="GeneID" id="9945744"/>
<sequence length="155" mass="16688">MTAICAHPSQYHHYFYLGCDSVQQSYLVTVHSTAVHSYLQWCYCMYETGKVDSCDNGDDNSVVALPVEETMMLAGMGLKSIGAFCCFEGVALVVAKNSAFLLNVYFRAARTAVRSWGGDSGPNIPSVPWIMVASQKRAVTASGVRVTSGSSDLGP</sequence>
<name>A0A1S0TTU3_LOALO</name>
<dbReference type="AlphaFoldDB" id="A0A1S0TTU3"/>
<dbReference type="CTD" id="9945744"/>
<reference evidence="1" key="1">
    <citation type="submission" date="2012-04" db="EMBL/GenBank/DDBJ databases">
        <title>The Genome Sequence of Loa loa.</title>
        <authorList>
            <consortium name="The Broad Institute Genome Sequencing Platform"/>
            <consortium name="Broad Institute Genome Sequencing Center for Infectious Disease"/>
            <person name="Nutman T.B."/>
            <person name="Fink D.L."/>
            <person name="Russ C."/>
            <person name="Young S."/>
            <person name="Zeng Q."/>
            <person name="Gargeya S."/>
            <person name="Alvarado L."/>
            <person name="Berlin A."/>
            <person name="Chapman S.B."/>
            <person name="Chen Z."/>
            <person name="Freedman E."/>
            <person name="Gellesch M."/>
            <person name="Goldberg J."/>
            <person name="Griggs A."/>
            <person name="Gujja S."/>
            <person name="Heilman E.R."/>
            <person name="Heiman D."/>
            <person name="Howarth C."/>
            <person name="Mehta T."/>
            <person name="Neiman D."/>
            <person name="Pearson M."/>
            <person name="Roberts A."/>
            <person name="Saif S."/>
            <person name="Shea T."/>
            <person name="Shenoy N."/>
            <person name="Sisk P."/>
            <person name="Stolte C."/>
            <person name="Sykes S."/>
            <person name="White J."/>
            <person name="Yandava C."/>
            <person name="Haas B."/>
            <person name="Henn M.R."/>
            <person name="Nusbaum C."/>
            <person name="Birren B."/>
        </authorList>
    </citation>
    <scope>NUCLEOTIDE SEQUENCE [LARGE SCALE GENOMIC DNA]</scope>
</reference>
<gene>
    <name evidence="1" type="ORF">LOAG_08315</name>
</gene>
<proteinExistence type="predicted"/>
<dbReference type="RefSeq" id="XP_003143895.1">
    <property type="nucleotide sequence ID" value="XM_003143847.1"/>
</dbReference>
<dbReference type="EMBL" id="JH712663">
    <property type="protein sequence ID" value="EFO20173.1"/>
    <property type="molecule type" value="Genomic_DNA"/>
</dbReference>
<organism evidence="1">
    <name type="scientific">Loa loa</name>
    <name type="common">Eye worm</name>
    <name type="synonym">Filaria loa</name>
    <dbReference type="NCBI Taxonomy" id="7209"/>
    <lineage>
        <taxon>Eukaryota</taxon>
        <taxon>Metazoa</taxon>
        <taxon>Ecdysozoa</taxon>
        <taxon>Nematoda</taxon>
        <taxon>Chromadorea</taxon>
        <taxon>Rhabditida</taxon>
        <taxon>Spirurina</taxon>
        <taxon>Spiruromorpha</taxon>
        <taxon>Filarioidea</taxon>
        <taxon>Onchocercidae</taxon>
        <taxon>Loa</taxon>
    </lineage>
</organism>
<dbReference type="OrthoDB" id="10555681at2759"/>
<dbReference type="KEGG" id="loa:LOAG_08315"/>
<evidence type="ECO:0000313" key="1">
    <source>
        <dbReference type="EMBL" id="EFO20173.1"/>
    </source>
</evidence>